<evidence type="ECO:0000313" key="11">
    <source>
        <dbReference type="Proteomes" id="UP000198660"/>
    </source>
</evidence>
<evidence type="ECO:0000256" key="3">
    <source>
        <dbReference type="ARBA" id="ARBA00022448"/>
    </source>
</evidence>
<feature type="domain" description="ABC transmembrane type-2" evidence="9">
    <location>
        <begin position="200"/>
        <end position="425"/>
    </location>
</feature>
<keyword evidence="7 8" id="KW-0472">Membrane</keyword>
<dbReference type="InterPro" id="IPR051449">
    <property type="entry name" value="ABC-2_transporter_component"/>
</dbReference>
<comment type="similarity">
    <text evidence="2 8">Belongs to the ABC-2 integral membrane protein family.</text>
</comment>
<feature type="transmembrane region" description="Helical" evidence="8">
    <location>
        <begin position="402"/>
        <end position="422"/>
    </location>
</feature>
<dbReference type="PANTHER" id="PTHR30294">
    <property type="entry name" value="MEMBRANE COMPONENT OF ABC TRANSPORTER YHHJ-RELATED"/>
    <property type="match status" value="1"/>
</dbReference>
<evidence type="ECO:0000259" key="9">
    <source>
        <dbReference type="PROSITE" id="PS51012"/>
    </source>
</evidence>
<dbReference type="EMBL" id="FPAA01000008">
    <property type="protein sequence ID" value="SFS80909.1"/>
    <property type="molecule type" value="Genomic_DNA"/>
</dbReference>
<reference evidence="11" key="1">
    <citation type="submission" date="2016-10" db="EMBL/GenBank/DDBJ databases">
        <authorList>
            <person name="Varghese N."/>
            <person name="Submissions S."/>
        </authorList>
    </citation>
    <scope>NUCLEOTIDE SEQUENCE [LARGE SCALE GENOMIC DNA]</scope>
    <source>
        <strain evidence="11">DSM 45789</strain>
    </source>
</reference>
<evidence type="ECO:0000256" key="8">
    <source>
        <dbReference type="RuleBase" id="RU361157"/>
    </source>
</evidence>
<evidence type="ECO:0000256" key="7">
    <source>
        <dbReference type="ARBA" id="ARBA00023136"/>
    </source>
</evidence>
<sequence length="427" mass="47858">MWQRIQAVVGKEFIQLRRDRRTLAMMVMLPVLWLVAFGYAVNFDVETIRVVIVDKAASAESSAVIDQVKEEEDFKVVEESELDDGKNRLKLGETDVIIAFPKQYKQFARNKQERLQVQVDGSRLFQAQSALRKINGLLADVQQSNMKKMQQDIREKLTTNSSGTKWSESPQWKAITKNLPPEKVAQLQSGFGKLSAEQMKKVAKEMEQSLPNTDDLQPAVDVLYNPDLKSVSFMIPGLVGLVLIFITTLMTAMGVVREKERGTLEQLIVSPLGSFELLLGKLIPYCLIAVFDFLLVFAVGVWFFDVPFRGDLLPFLGVSCLFLLASLGIGLLISTVSQNQQQAMQLAILTLVPQFILSGFVFPLEAMPWGIRWLSYLMPLTYYIPISRGSFLKGVSPLTDEWGIIALAIAAVLFLVLATARFRRSLG</sequence>
<feature type="transmembrane region" description="Helical" evidence="8">
    <location>
        <begin position="233"/>
        <end position="256"/>
    </location>
</feature>
<evidence type="ECO:0000256" key="5">
    <source>
        <dbReference type="ARBA" id="ARBA00022692"/>
    </source>
</evidence>
<dbReference type="InterPro" id="IPR000412">
    <property type="entry name" value="ABC_2_transport"/>
</dbReference>
<feature type="transmembrane region" description="Helical" evidence="8">
    <location>
        <begin position="282"/>
        <end position="303"/>
    </location>
</feature>
<dbReference type="RefSeq" id="WP_176392045.1">
    <property type="nucleotide sequence ID" value="NZ_FPAA01000008.1"/>
</dbReference>
<gene>
    <name evidence="10" type="ORF">SAMN05444972_10868</name>
</gene>
<dbReference type="GO" id="GO:0140359">
    <property type="term" value="F:ABC-type transporter activity"/>
    <property type="evidence" value="ECO:0007669"/>
    <property type="project" value="InterPro"/>
</dbReference>
<dbReference type="PRINTS" id="PR00164">
    <property type="entry name" value="ABC2TRNSPORT"/>
</dbReference>
<dbReference type="AlphaFoldDB" id="A0A1I6SVH0"/>
<protein>
    <recommendedName>
        <fullName evidence="8">Transport permease protein</fullName>
    </recommendedName>
</protein>
<dbReference type="InterPro" id="IPR013525">
    <property type="entry name" value="ABC2_TM"/>
</dbReference>
<name>A0A1I6SVH0_9BACL</name>
<keyword evidence="3 8" id="KW-0813">Transport</keyword>
<feature type="transmembrane region" description="Helical" evidence="8">
    <location>
        <begin position="315"/>
        <end position="334"/>
    </location>
</feature>
<evidence type="ECO:0000256" key="4">
    <source>
        <dbReference type="ARBA" id="ARBA00022475"/>
    </source>
</evidence>
<organism evidence="10 11">
    <name type="scientific">Marininema halotolerans</name>
    <dbReference type="NCBI Taxonomy" id="1155944"/>
    <lineage>
        <taxon>Bacteria</taxon>
        <taxon>Bacillati</taxon>
        <taxon>Bacillota</taxon>
        <taxon>Bacilli</taxon>
        <taxon>Bacillales</taxon>
        <taxon>Thermoactinomycetaceae</taxon>
        <taxon>Marininema</taxon>
    </lineage>
</organism>
<evidence type="ECO:0000313" key="10">
    <source>
        <dbReference type="EMBL" id="SFS80909.1"/>
    </source>
</evidence>
<feature type="transmembrane region" description="Helical" evidence="8">
    <location>
        <begin position="21"/>
        <end position="41"/>
    </location>
</feature>
<dbReference type="Proteomes" id="UP000198660">
    <property type="component" value="Unassembled WGS sequence"/>
</dbReference>
<dbReference type="Pfam" id="PF12698">
    <property type="entry name" value="ABC2_membrane_3"/>
    <property type="match status" value="1"/>
</dbReference>
<dbReference type="GO" id="GO:0043190">
    <property type="term" value="C:ATP-binding cassette (ABC) transporter complex"/>
    <property type="evidence" value="ECO:0007669"/>
    <property type="project" value="InterPro"/>
</dbReference>
<evidence type="ECO:0000256" key="6">
    <source>
        <dbReference type="ARBA" id="ARBA00022989"/>
    </source>
</evidence>
<proteinExistence type="inferred from homology"/>
<dbReference type="PANTHER" id="PTHR30294:SF29">
    <property type="entry name" value="MULTIDRUG ABC TRANSPORTER PERMEASE YBHS-RELATED"/>
    <property type="match status" value="1"/>
</dbReference>
<evidence type="ECO:0000256" key="2">
    <source>
        <dbReference type="ARBA" id="ARBA00007783"/>
    </source>
</evidence>
<feature type="transmembrane region" description="Helical" evidence="8">
    <location>
        <begin position="346"/>
        <end position="371"/>
    </location>
</feature>
<keyword evidence="4 8" id="KW-1003">Cell membrane</keyword>
<dbReference type="PROSITE" id="PS51012">
    <property type="entry name" value="ABC_TM2"/>
    <property type="match status" value="1"/>
</dbReference>
<comment type="subcellular location">
    <subcellularLocation>
        <location evidence="1 8">Cell membrane</location>
        <topology evidence="1 8">Multi-pass membrane protein</topology>
    </subcellularLocation>
</comment>
<keyword evidence="6 8" id="KW-1133">Transmembrane helix</keyword>
<keyword evidence="5 8" id="KW-0812">Transmembrane</keyword>
<keyword evidence="11" id="KW-1185">Reference proteome</keyword>
<accession>A0A1I6SVH0</accession>
<evidence type="ECO:0000256" key="1">
    <source>
        <dbReference type="ARBA" id="ARBA00004651"/>
    </source>
</evidence>
<dbReference type="Gene3D" id="3.40.1710.10">
    <property type="entry name" value="abc type-2 transporter like domain"/>
    <property type="match status" value="1"/>
</dbReference>
<dbReference type="InterPro" id="IPR047817">
    <property type="entry name" value="ABC2_TM_bact-type"/>
</dbReference>